<evidence type="ECO:0000259" key="3">
    <source>
        <dbReference type="Pfam" id="PF23658"/>
    </source>
</evidence>
<dbReference type="EMBL" id="PQXO01000654">
    <property type="protein sequence ID" value="TGO83389.1"/>
    <property type="molecule type" value="Genomic_DNA"/>
</dbReference>
<dbReference type="InterPro" id="IPR029045">
    <property type="entry name" value="ClpP/crotonase-like_dom_sf"/>
</dbReference>
<feature type="chain" id="PRO_5021317482" description="CPAF-like PDZ domain-containing protein" evidence="2">
    <location>
        <begin position="22"/>
        <end position="874"/>
    </location>
</feature>
<feature type="compositionally biased region" description="Acidic residues" evidence="1">
    <location>
        <begin position="306"/>
        <end position="319"/>
    </location>
</feature>
<protein>
    <recommendedName>
        <fullName evidence="3">CPAF-like PDZ domain-containing protein</fullName>
    </recommendedName>
</protein>
<proteinExistence type="predicted"/>
<feature type="signal peptide" evidence="2">
    <location>
        <begin position="1"/>
        <end position="21"/>
    </location>
</feature>
<keyword evidence="2" id="KW-0732">Signal</keyword>
<dbReference type="InterPro" id="IPR052766">
    <property type="entry name" value="S41A_metabolite_peptidase"/>
</dbReference>
<feature type="region of interest" description="Disordered" evidence="1">
    <location>
        <begin position="306"/>
        <end position="346"/>
    </location>
</feature>
<dbReference type="STRING" id="87229.A0A4Z1KPM6"/>
<name>A0A4Z1KPM6_9HELO</name>
<reference evidence="4 5" key="1">
    <citation type="submission" date="2017-12" db="EMBL/GenBank/DDBJ databases">
        <title>Comparative genomics of Botrytis spp.</title>
        <authorList>
            <person name="Valero-Jimenez C.A."/>
            <person name="Tapia P."/>
            <person name="Veloso J."/>
            <person name="Silva-Moreno E."/>
            <person name="Staats M."/>
            <person name="Valdes J.H."/>
            <person name="Van Kan J.A.L."/>
        </authorList>
    </citation>
    <scope>NUCLEOTIDE SEQUENCE [LARGE SCALE GENOMIC DNA]</scope>
    <source>
        <strain evidence="4 5">MUCL3349</strain>
    </source>
</reference>
<accession>A0A4Z1KPM6</accession>
<dbReference type="Pfam" id="PF23658">
    <property type="entry name" value="PDZ_CPAF_rel"/>
    <property type="match status" value="1"/>
</dbReference>
<dbReference type="Proteomes" id="UP000297280">
    <property type="component" value="Unassembled WGS sequence"/>
</dbReference>
<evidence type="ECO:0000256" key="1">
    <source>
        <dbReference type="SAM" id="MobiDB-lite"/>
    </source>
</evidence>
<dbReference type="SUPFAM" id="SSF52096">
    <property type="entry name" value="ClpP/crotonase"/>
    <property type="match status" value="1"/>
</dbReference>
<gene>
    <name evidence="4" type="ORF">BPOR_0655g00040</name>
</gene>
<evidence type="ECO:0000313" key="5">
    <source>
        <dbReference type="Proteomes" id="UP000297280"/>
    </source>
</evidence>
<dbReference type="Gene3D" id="3.90.226.10">
    <property type="entry name" value="2-enoyl-CoA Hydratase, Chain A, domain 1"/>
    <property type="match status" value="1"/>
</dbReference>
<dbReference type="AlphaFoldDB" id="A0A4Z1KPM6"/>
<feature type="domain" description="CPAF-like PDZ" evidence="3">
    <location>
        <begin position="157"/>
        <end position="277"/>
    </location>
</feature>
<dbReference type="PANTHER" id="PTHR37049:SF5">
    <property type="entry name" value="TAIL SPECIFIC PROTEASE DOMAIN-CONTAINING PROTEIN"/>
    <property type="match status" value="1"/>
</dbReference>
<comment type="caution">
    <text evidence="4">The sequence shown here is derived from an EMBL/GenBank/DDBJ whole genome shotgun (WGS) entry which is preliminary data.</text>
</comment>
<evidence type="ECO:0000256" key="2">
    <source>
        <dbReference type="SAM" id="SignalP"/>
    </source>
</evidence>
<keyword evidence="5" id="KW-1185">Reference proteome</keyword>
<dbReference type="InterPro" id="IPR056186">
    <property type="entry name" value="PDZ_CPAF-rel"/>
</dbReference>
<dbReference type="PANTHER" id="PTHR37049">
    <property type="entry name" value="PEPTIDASE S41 FAMILY PROTEIN"/>
    <property type="match status" value="1"/>
</dbReference>
<feature type="compositionally biased region" description="Low complexity" evidence="1">
    <location>
        <begin position="320"/>
        <end position="337"/>
    </location>
</feature>
<evidence type="ECO:0000313" key="4">
    <source>
        <dbReference type="EMBL" id="TGO83389.1"/>
    </source>
</evidence>
<organism evidence="4 5">
    <name type="scientific">Botrytis porri</name>
    <dbReference type="NCBI Taxonomy" id="87229"/>
    <lineage>
        <taxon>Eukaryota</taxon>
        <taxon>Fungi</taxon>
        <taxon>Dikarya</taxon>
        <taxon>Ascomycota</taxon>
        <taxon>Pezizomycotina</taxon>
        <taxon>Leotiomycetes</taxon>
        <taxon>Helotiales</taxon>
        <taxon>Sclerotiniaceae</taxon>
        <taxon>Botrytis</taxon>
    </lineage>
</organism>
<sequence length="874" mass="94983">MRAFQCVRVSLFLYFSLSVNASPTPTLGTTQTLSARNSASTACGDIVNNEDTVLFNATLAFECLTSVPFNPAVASRFISYYNDTLQFQSTLKYLKSPPPSYQQPAVDLIAGLNRIQSAIDEGIFSNQYEFEATLQTLVYAAHDGHVDILAGALSAFSFASPRDLVSLSLDGQQIPKVYLADDLFDSDYFTTFQPSAIKSINGRDATTYLLDFASVNSVGTLEDHSDWNQLMLSAAQDIQGYFNSFSGGATFYPGDNITFLLENGTSWTENYLAIYDTPGPTGPLQTGGDFYNFFVLGFYPASYDPYTDESNDNSEDSSIDDSSTAVTSTASATPTPTGWDSPAYPEIPDVAQEDLGTYGDGIVSGYFLNSTSVSVLSIPSFDVDGDAVFSFQQTISRFIDQTQAAGLRKIVIDLQQNYGGQSLLAIDTFKQFFPDIDPLAGSRMRAHASADVLGKTLTPYWDDLAEDDETKYALAADEWVITNRINADTNRNFTNWQEFFGPNQYNDDNFTNIARYNLSNPIFDASGTGLDVSDDAFAVYGYYANPAPSGAKPPFAAKDIIILHLSDGIFHSSCALLIEMFRHEAGVRVVAVGGTPTTGPMQAPAGSRGARDYDIFTLDANIDFTQKLLQNQSSVDATFLPNRTEQLSMFVYFADINLRDQVRKDEEIPLQFAYEAADCRIYYTPQTVYNYTNLWQYAADAIWKNSSLCVEDSTGYSSTSQNSTKFVGPSGGSEKISTNITEYLASLTTSPIANFILQGLNDGLPAVNEGSSRNAPASAKVIKCTTDDDCLNGKLCVNIPSCSGGKAISQCLRKCPAAGRLCPSTKTKCTRHSTDGKLGNQKIPKNVCPPAGSAAKCESQSQLKTVNLNQCADC</sequence>